<evidence type="ECO:0000256" key="3">
    <source>
        <dbReference type="ARBA" id="ARBA00022676"/>
    </source>
</evidence>
<keyword evidence="4" id="KW-0735">Signal-anchor</keyword>
<keyword evidence="3" id="KW-0808">Transferase</keyword>
<gene>
    <name evidence="8" type="primary">LOC115959252</name>
</gene>
<comment type="subcellular location">
    <subcellularLocation>
        <location evidence="1">Golgi apparatus membrane</location>
        <topology evidence="1">Single-pass type II membrane protein</topology>
    </subcellularLocation>
</comment>
<name>A0A7N2MG99_QUELO</name>
<keyword evidence="6" id="KW-0812">Transmembrane</keyword>
<evidence type="ECO:0000256" key="2">
    <source>
        <dbReference type="ARBA" id="ARBA00010271"/>
    </source>
</evidence>
<protein>
    <recommendedName>
        <fullName evidence="7">Exostosin GT47 domain-containing protein</fullName>
    </recommendedName>
</protein>
<keyword evidence="6" id="KW-0472">Membrane</keyword>
<dbReference type="InterPro" id="IPR040911">
    <property type="entry name" value="Exostosin_GT47"/>
</dbReference>
<dbReference type="OMA" id="HDHFMLS"/>
<organism evidence="8 9">
    <name type="scientific">Quercus lobata</name>
    <name type="common">Valley oak</name>
    <dbReference type="NCBI Taxonomy" id="97700"/>
    <lineage>
        <taxon>Eukaryota</taxon>
        <taxon>Viridiplantae</taxon>
        <taxon>Streptophyta</taxon>
        <taxon>Embryophyta</taxon>
        <taxon>Tracheophyta</taxon>
        <taxon>Spermatophyta</taxon>
        <taxon>Magnoliopsida</taxon>
        <taxon>eudicotyledons</taxon>
        <taxon>Gunneridae</taxon>
        <taxon>Pentapetalae</taxon>
        <taxon>rosids</taxon>
        <taxon>fabids</taxon>
        <taxon>Fagales</taxon>
        <taxon>Fagaceae</taxon>
        <taxon>Quercus</taxon>
    </lineage>
</organism>
<sequence length="514" mass="57914">MPPSSSSKKLPFSSSFRPYSLFLVILFVVLLAVILVIVCTLGDASSFQWTRRHGSLLGFASTTLTFSGTSQVFAVADPPPTSSLNPQIGERQEGIGKGKVSEKINATSATNEVKRHSRLEKIEATLARARLAIKEAGRVQNKTSTYDDPDYVPRGPIYRNAKVFHRSYLEMERIFKIYVYEEGEQPLFNDGPCKSVYATEGRFIHELAMDNYYRTSDPNQAHVYFLPYSVVAMVRYLYVPDSHDMSPIGRTIADYVNVIANKHPYWNRSLGADHVMVSCHDWGPYSSSYAPFLYNMSIRALCNANTSEGFIPSKDVSFPEVQLKSGEIKGILGGPSASSRHILAFFAGGRHGHIRHLLLEHWKEKDKDVLVYEQLPKHLSYDSMFQNSKFCLCPSGYEVATARVMDAIYAECVPVLISDGFVPPFSDVLNWKSFSVQVEVKDIPNIKGILNSISQKQYISLQRRVKQVQRHFVVNGPSKRFDIFHMTVHSIWLRRLNLRLGSPSGKAFDGNMSK</sequence>
<dbReference type="EMBL" id="LRBV02000009">
    <property type="status" value="NOT_ANNOTATED_CDS"/>
    <property type="molecule type" value="Genomic_DNA"/>
</dbReference>
<keyword evidence="6" id="KW-1133">Transmembrane helix</keyword>
<dbReference type="Gramene" id="QL09p001444:mrna">
    <property type="protein sequence ID" value="QL09p001444:mrna"/>
    <property type="gene ID" value="QL09p001444"/>
</dbReference>
<keyword evidence="3" id="KW-0328">Glycosyltransferase</keyword>
<dbReference type="GO" id="GO:0016757">
    <property type="term" value="F:glycosyltransferase activity"/>
    <property type="evidence" value="ECO:0007669"/>
    <property type="project" value="UniProtKB-KW"/>
</dbReference>
<comment type="similarity">
    <text evidence="2">Belongs to the glycosyltransferase 47 family.</text>
</comment>
<reference evidence="8" key="2">
    <citation type="submission" date="2021-01" db="UniProtKB">
        <authorList>
            <consortium name="EnsemblPlants"/>
        </authorList>
    </citation>
    <scope>IDENTIFICATION</scope>
</reference>
<keyword evidence="5" id="KW-0333">Golgi apparatus</keyword>
<dbReference type="InterPro" id="IPR004263">
    <property type="entry name" value="Exostosin"/>
</dbReference>
<dbReference type="PANTHER" id="PTHR11062:SF367">
    <property type="match status" value="1"/>
</dbReference>
<feature type="domain" description="Exostosin GT47" evidence="7">
    <location>
        <begin position="173"/>
        <end position="453"/>
    </location>
</feature>
<dbReference type="GO" id="GO:0000139">
    <property type="term" value="C:Golgi membrane"/>
    <property type="evidence" value="ECO:0007669"/>
    <property type="project" value="UniProtKB-SubCell"/>
</dbReference>
<evidence type="ECO:0000313" key="8">
    <source>
        <dbReference type="EnsemblPlants" id="QL09p001444:mrna"/>
    </source>
</evidence>
<evidence type="ECO:0000313" key="9">
    <source>
        <dbReference type="Proteomes" id="UP000594261"/>
    </source>
</evidence>
<dbReference type="OrthoDB" id="1924787at2759"/>
<feature type="transmembrane region" description="Helical" evidence="6">
    <location>
        <begin position="56"/>
        <end position="76"/>
    </location>
</feature>
<reference evidence="8 9" key="1">
    <citation type="journal article" date="2016" name="G3 (Bethesda)">
        <title>First Draft Assembly and Annotation of the Genome of a California Endemic Oak Quercus lobata Nee (Fagaceae).</title>
        <authorList>
            <person name="Sork V.L."/>
            <person name="Fitz-Gibbon S.T."/>
            <person name="Puiu D."/>
            <person name="Crepeau M."/>
            <person name="Gugger P.F."/>
            <person name="Sherman R."/>
            <person name="Stevens K."/>
            <person name="Langley C.H."/>
            <person name="Pellegrini M."/>
            <person name="Salzberg S.L."/>
        </authorList>
    </citation>
    <scope>NUCLEOTIDE SEQUENCE [LARGE SCALE GENOMIC DNA]</scope>
    <source>
        <strain evidence="8 9">cv. SW786</strain>
    </source>
</reference>
<dbReference type="AlphaFoldDB" id="A0A7N2MG99"/>
<evidence type="ECO:0000256" key="1">
    <source>
        <dbReference type="ARBA" id="ARBA00004323"/>
    </source>
</evidence>
<dbReference type="InParanoid" id="A0A7N2MG99"/>
<dbReference type="GeneID" id="115959252"/>
<evidence type="ECO:0000256" key="5">
    <source>
        <dbReference type="ARBA" id="ARBA00023034"/>
    </source>
</evidence>
<dbReference type="Proteomes" id="UP000594261">
    <property type="component" value="Chromosome 9"/>
</dbReference>
<dbReference type="KEGG" id="qlo:115959252"/>
<evidence type="ECO:0000259" key="7">
    <source>
        <dbReference type="Pfam" id="PF03016"/>
    </source>
</evidence>
<dbReference type="Pfam" id="PF03016">
    <property type="entry name" value="Exostosin_GT47"/>
    <property type="match status" value="1"/>
</dbReference>
<dbReference type="RefSeq" id="XP_030933451.1">
    <property type="nucleotide sequence ID" value="XM_031077591.1"/>
</dbReference>
<evidence type="ECO:0000256" key="4">
    <source>
        <dbReference type="ARBA" id="ARBA00022968"/>
    </source>
</evidence>
<keyword evidence="9" id="KW-1185">Reference proteome</keyword>
<feature type="transmembrane region" description="Helical" evidence="6">
    <location>
        <begin position="20"/>
        <end position="44"/>
    </location>
</feature>
<proteinExistence type="inferred from homology"/>
<dbReference type="PANTHER" id="PTHR11062">
    <property type="entry name" value="EXOSTOSIN HEPARAN SULFATE GLYCOSYLTRANSFERASE -RELATED"/>
    <property type="match status" value="1"/>
</dbReference>
<evidence type="ECO:0000256" key="6">
    <source>
        <dbReference type="SAM" id="Phobius"/>
    </source>
</evidence>
<accession>A0A7N2MG99</accession>
<dbReference type="EnsemblPlants" id="QL09p001444:mrna">
    <property type="protein sequence ID" value="QL09p001444:mrna"/>
    <property type="gene ID" value="QL09p001444"/>
</dbReference>